<dbReference type="InterPro" id="IPR008854">
    <property type="entry name" value="TPMT"/>
</dbReference>
<keyword evidence="3" id="KW-0808">Transferase</keyword>
<keyword evidence="1" id="KW-0597">Phosphoprotein</keyword>
<dbReference type="InterPro" id="IPR029063">
    <property type="entry name" value="SAM-dependent_MTases_sf"/>
</dbReference>
<dbReference type="SUPFAM" id="SSF53335">
    <property type="entry name" value="S-adenosyl-L-methionine-dependent methyltransferases"/>
    <property type="match status" value="1"/>
</dbReference>
<keyword evidence="6" id="KW-1185">Reference proteome</keyword>
<keyword evidence="2" id="KW-0489">Methyltransferase</keyword>
<protein>
    <recommendedName>
        <fullName evidence="7">SAM-dependent methlyltransferase</fullName>
    </recommendedName>
</protein>
<dbReference type="PROSITE" id="PS51585">
    <property type="entry name" value="SAM_MT_TPMT"/>
    <property type="match status" value="1"/>
</dbReference>
<dbReference type="PATRIC" id="fig|1346330.5.peg.170"/>
<dbReference type="CDD" id="cd02440">
    <property type="entry name" value="AdoMet_MTases"/>
    <property type="match status" value="1"/>
</dbReference>
<dbReference type="PANTHER" id="PTHR32183">
    <property type="match status" value="1"/>
</dbReference>
<organism evidence="5 6">
    <name type="scientific">Sphingobacterium paucimobilis HER1398</name>
    <dbReference type="NCBI Taxonomy" id="1346330"/>
    <lineage>
        <taxon>Bacteria</taxon>
        <taxon>Pseudomonadati</taxon>
        <taxon>Bacteroidota</taxon>
        <taxon>Sphingobacteriia</taxon>
        <taxon>Sphingobacteriales</taxon>
        <taxon>Sphingobacteriaceae</taxon>
        <taxon>Sphingobacterium</taxon>
    </lineage>
</organism>
<evidence type="ECO:0000256" key="4">
    <source>
        <dbReference type="ARBA" id="ARBA00022691"/>
    </source>
</evidence>
<dbReference type="PANTHER" id="PTHR32183:SF6">
    <property type="entry name" value="CYSTEINE SULFINATE DESULFINASE_CYSTEINE DESULFURASE AND RELATED ENZYMES"/>
    <property type="match status" value="1"/>
</dbReference>
<evidence type="ECO:0000256" key="1">
    <source>
        <dbReference type="ARBA" id="ARBA00022553"/>
    </source>
</evidence>
<evidence type="ECO:0000313" key="6">
    <source>
        <dbReference type="Proteomes" id="UP000016584"/>
    </source>
</evidence>
<dbReference type="GO" id="GO:0032259">
    <property type="term" value="P:methylation"/>
    <property type="evidence" value="ECO:0007669"/>
    <property type="project" value="UniProtKB-KW"/>
</dbReference>
<proteinExistence type="predicted"/>
<dbReference type="Proteomes" id="UP000016584">
    <property type="component" value="Unassembled WGS sequence"/>
</dbReference>
<name>U2I140_9SPHI</name>
<reference evidence="5 6" key="1">
    <citation type="journal article" date="2013" name="Genome Announc.">
        <title>The Draft Genome Sequence of Sphingomonas paucimobilis Strain HER1398 (Proteobacteria), Host to the Giant PAU Phage, Indicates That It Is a Member of the Genus Sphingobacterium (Bacteroidetes).</title>
        <authorList>
            <person name="White R.A.III."/>
            <person name="Suttle C.A."/>
        </authorList>
    </citation>
    <scope>NUCLEOTIDE SEQUENCE [LARGE SCALE GENOMIC DNA]</scope>
    <source>
        <strain evidence="5 6">HER1398</strain>
    </source>
</reference>
<dbReference type="eggNOG" id="COG3963">
    <property type="taxonomic scope" value="Bacteria"/>
</dbReference>
<dbReference type="AlphaFoldDB" id="U2I140"/>
<keyword evidence="4" id="KW-0949">S-adenosyl-L-methionine</keyword>
<accession>U2I140</accession>
<evidence type="ECO:0000313" key="5">
    <source>
        <dbReference type="EMBL" id="ERJ61240.1"/>
    </source>
</evidence>
<dbReference type="Gene3D" id="3.40.50.150">
    <property type="entry name" value="Vaccinia Virus protein VP39"/>
    <property type="match status" value="1"/>
</dbReference>
<evidence type="ECO:0008006" key="7">
    <source>
        <dbReference type="Google" id="ProtNLM"/>
    </source>
</evidence>
<dbReference type="GO" id="GO:0008757">
    <property type="term" value="F:S-adenosylmethionine-dependent methyltransferase activity"/>
    <property type="evidence" value="ECO:0007669"/>
    <property type="project" value="InterPro"/>
</dbReference>
<dbReference type="RefSeq" id="WP_021068366.1">
    <property type="nucleotide sequence ID" value="NZ_ATDL01000002.1"/>
</dbReference>
<evidence type="ECO:0000256" key="3">
    <source>
        <dbReference type="ARBA" id="ARBA00022679"/>
    </source>
</evidence>
<evidence type="ECO:0000256" key="2">
    <source>
        <dbReference type="ARBA" id="ARBA00022603"/>
    </source>
</evidence>
<dbReference type="EMBL" id="ATDL01000002">
    <property type="protein sequence ID" value="ERJ61240.1"/>
    <property type="molecule type" value="Genomic_DNA"/>
</dbReference>
<comment type="caution">
    <text evidence="5">The sequence shown here is derived from an EMBL/GenBank/DDBJ whole genome shotgun (WGS) entry which is preliminary data.</text>
</comment>
<gene>
    <name evidence="5" type="ORF">M472_21030</name>
</gene>
<dbReference type="Pfam" id="PF05724">
    <property type="entry name" value="TPMT"/>
    <property type="match status" value="1"/>
</dbReference>
<sequence length="197" mass="22622">MEERTRMAADYWEHRWQGGRTGWDIGYPSHPIVQYMEQYPDKEAHILIPGCGNAYEADWLAAQGFRHITLLDISPTAIARAKTKMEHHTAIEFVCGDFFVFQGQFDLLIEQTFFCAIPVDRRSEYARKTAELLRTGGRLMGVLFDRQFSGDEPPFGGSASEYQELFGSYYTQEHFAPCYNSIDARAGTELFINLVKR</sequence>
<dbReference type="STRING" id="1346330.M472_21030"/>